<dbReference type="InterPro" id="IPR059095">
    <property type="entry name" value="Znf_C2H2_17_2nd"/>
</dbReference>
<dbReference type="Pfam" id="PF26176">
    <property type="entry name" value="zf_C2H2_17_2"/>
    <property type="match status" value="1"/>
</dbReference>
<comment type="caution">
    <text evidence="3">The sequence shown here is derived from an EMBL/GenBank/DDBJ whole genome shotgun (WGS) entry which is preliminary data.</text>
</comment>
<feature type="region of interest" description="Disordered" evidence="1">
    <location>
        <begin position="104"/>
        <end position="131"/>
    </location>
</feature>
<gene>
    <name evidence="3" type="ORF">E8E12_011465</name>
</gene>
<organism evidence="3 4">
    <name type="scientific">Didymella heteroderae</name>
    <dbReference type="NCBI Taxonomy" id="1769908"/>
    <lineage>
        <taxon>Eukaryota</taxon>
        <taxon>Fungi</taxon>
        <taxon>Dikarya</taxon>
        <taxon>Ascomycota</taxon>
        <taxon>Pezizomycotina</taxon>
        <taxon>Dothideomycetes</taxon>
        <taxon>Pleosporomycetidae</taxon>
        <taxon>Pleosporales</taxon>
        <taxon>Pleosporineae</taxon>
        <taxon>Didymellaceae</taxon>
        <taxon>Didymella</taxon>
    </lineage>
</organism>
<feature type="compositionally biased region" description="Low complexity" evidence="1">
    <location>
        <begin position="104"/>
        <end position="114"/>
    </location>
</feature>
<keyword evidence="4" id="KW-1185">Reference proteome</keyword>
<feature type="region of interest" description="Disordered" evidence="1">
    <location>
        <begin position="233"/>
        <end position="269"/>
    </location>
</feature>
<feature type="domain" description="C2H2-type" evidence="2">
    <location>
        <begin position="423"/>
        <end position="453"/>
    </location>
</feature>
<dbReference type="Gene3D" id="3.30.160.60">
    <property type="entry name" value="Classic Zinc Finger"/>
    <property type="match status" value="1"/>
</dbReference>
<evidence type="ECO:0000256" key="1">
    <source>
        <dbReference type="SAM" id="MobiDB-lite"/>
    </source>
</evidence>
<evidence type="ECO:0000313" key="3">
    <source>
        <dbReference type="EMBL" id="KAF3047146.1"/>
    </source>
</evidence>
<dbReference type="InterPro" id="IPR059009">
    <property type="entry name" value="Znf_C2H2_17_1st"/>
</dbReference>
<dbReference type="AlphaFoldDB" id="A0A9P4WZ94"/>
<feature type="region of interest" description="Disordered" evidence="1">
    <location>
        <begin position="294"/>
        <end position="330"/>
    </location>
</feature>
<dbReference type="SMART" id="SM00355">
    <property type="entry name" value="ZnF_C2H2"/>
    <property type="match status" value="2"/>
</dbReference>
<dbReference type="Proteomes" id="UP000758155">
    <property type="component" value="Unassembled WGS sequence"/>
</dbReference>
<dbReference type="InterPro" id="IPR013087">
    <property type="entry name" value="Znf_C2H2_type"/>
</dbReference>
<proteinExistence type="predicted"/>
<feature type="compositionally biased region" description="Polar residues" evidence="1">
    <location>
        <begin position="246"/>
        <end position="266"/>
    </location>
</feature>
<name>A0A9P4WZ94_9PLEO</name>
<feature type="region of interest" description="Disordered" evidence="1">
    <location>
        <begin position="455"/>
        <end position="484"/>
    </location>
</feature>
<dbReference type="EMBL" id="SWKV01000003">
    <property type="protein sequence ID" value="KAF3047146.1"/>
    <property type="molecule type" value="Genomic_DNA"/>
</dbReference>
<dbReference type="Pfam" id="PF26177">
    <property type="entry name" value="zf_C2H2_17_1st"/>
    <property type="match status" value="1"/>
</dbReference>
<evidence type="ECO:0000259" key="2">
    <source>
        <dbReference type="SMART" id="SM00355"/>
    </source>
</evidence>
<feature type="compositionally biased region" description="Polar residues" evidence="1">
    <location>
        <begin position="304"/>
        <end position="315"/>
    </location>
</feature>
<feature type="domain" description="C2H2-type" evidence="2">
    <location>
        <begin position="387"/>
        <end position="413"/>
    </location>
</feature>
<evidence type="ECO:0000313" key="4">
    <source>
        <dbReference type="Proteomes" id="UP000758155"/>
    </source>
</evidence>
<accession>A0A9P4WZ94</accession>
<reference evidence="3" key="1">
    <citation type="submission" date="2019-04" db="EMBL/GenBank/DDBJ databases">
        <title>Sequencing of skin fungus with MAO and IRED activity.</title>
        <authorList>
            <person name="Marsaioli A.J."/>
            <person name="Bonatto J.M.C."/>
            <person name="Reis Junior O."/>
        </authorList>
    </citation>
    <scope>NUCLEOTIDE SEQUENCE</scope>
    <source>
        <strain evidence="3">28M1</strain>
    </source>
</reference>
<sequence length="557" mass="62451">MDANRSGLTTQRLSSEQNGEGQIHWTIWLRQSTGQIFRTSFLCVSLFDSPPEADFYVSNITEWRKDIPAPIGSGQDLSFSSDFQDMQTELFDFKDTASQCSMDSAYQSQSSASRRGTKRPQPFSKDSQSTMGAHFVGSDIYSPSMSSDSYNNFQDMNQMQLPAAWDVQDGTMGFANYTTGQDFSLYPTANASQFNHTSAVNIWGPVDSQYQNAYNFTSYPTDSKETMFSTAASTQRQWGNVRPTPVRSSSSYNAHQTSRRTSSNDAGFNAFVASPTSTVSVQLPQSVEFEQTQYVEQRNDTEESVSTSLAAQSLTGHEDVESPTDTTEAKLEEERTKVARSHALYQQGPDKDGKYHCPEEGKAGCTHKPTPLKCNYDKYVDSHLKPFRCNKKTCVGVQFSSTACLLRHEREAHGMHGHGARPHLCHFQDCERAVPGHGFPRRYNLFDHMKRVHQFEGPTTEPSPPLQGQVSRKPVSRKRKASAEDIVEKRQKIVKLTAEQQLQQRRDQLAHDFASKKQHIIDFLTSLTGPSDLSDDLKLSQDVMALHDISTKFKHGG</sequence>
<dbReference type="OrthoDB" id="5062908at2759"/>
<protein>
    <recommendedName>
        <fullName evidence="2">C2H2-type domain-containing protein</fullName>
    </recommendedName>
</protein>